<accession>A0AA85JXG8</accession>
<evidence type="ECO:0000313" key="3">
    <source>
        <dbReference type="WBParaSite" id="TREG1_52760.1"/>
    </source>
</evidence>
<dbReference type="GO" id="GO:0005802">
    <property type="term" value="C:trans-Golgi network"/>
    <property type="evidence" value="ECO:0007669"/>
    <property type="project" value="TreeGrafter"/>
</dbReference>
<dbReference type="Proteomes" id="UP000050795">
    <property type="component" value="Unassembled WGS sequence"/>
</dbReference>
<reference evidence="3" key="2">
    <citation type="submission" date="2023-11" db="UniProtKB">
        <authorList>
            <consortium name="WormBaseParasite"/>
        </authorList>
    </citation>
    <scope>IDENTIFICATION</scope>
</reference>
<evidence type="ECO:0000313" key="2">
    <source>
        <dbReference type="Proteomes" id="UP000050795"/>
    </source>
</evidence>
<organism evidence="2 3">
    <name type="scientific">Trichobilharzia regenti</name>
    <name type="common">Nasal bird schistosome</name>
    <dbReference type="NCBI Taxonomy" id="157069"/>
    <lineage>
        <taxon>Eukaryota</taxon>
        <taxon>Metazoa</taxon>
        <taxon>Spiralia</taxon>
        <taxon>Lophotrochozoa</taxon>
        <taxon>Platyhelminthes</taxon>
        <taxon>Trematoda</taxon>
        <taxon>Digenea</taxon>
        <taxon>Strigeidida</taxon>
        <taxon>Schistosomatoidea</taxon>
        <taxon>Schistosomatidae</taxon>
        <taxon>Trichobilharzia</taxon>
    </lineage>
</organism>
<dbReference type="PANTHER" id="PTHR21512:SF5">
    <property type="entry name" value="TRAFFICKING PROTEIN PARTICLE COMPLEX SUBUNIT 9"/>
    <property type="match status" value="1"/>
</dbReference>
<name>A0AA85JXG8_TRIRE</name>
<sequence length="2063" mass="232324">MGTTKISLCVISLGHDSDEEAFNTLYCSLQTHYEFTFIRSALSKSEYLIDSCKRNSLSDSSEVHSDIGISSSAGRQPIWLRFTKEHNPINNAWSCFQSYRATVGLLAFTWCASRQEIEAGIRDYAKHKKIMSDTLLESHLFLLIKPLINESDSLSVEEANSLVAEKIKEDSLLLGEVTCHPSNHLFEEENILKDSGVYTTTDECSVAEKSPNPIRPPFINHRISSVLQELVTTIYWSLKKMITARCSSDIKFKKKETQSSKEQGDSNDDVLMAPEENETKWNIVDEAKRRVLGRTNALSALSSFTERSGAISSVSAQADVSFEWFGFIKQKRATGRLKKYLVQYNIAIEHLKPIGDNLWLAGALEGLCAVGMCRHDHFSNLSSMRPKSMHQRPLGEHLSNGEFRKSHSQESDMLEHSTSSSLDLASSKSHHPIIISSTDCCNYALETMELYNKVELNPFLFEEFKFKVIRLLITESQKRKACEILDSLITSSLSRFCPEDPCSVKRYLTIVNLYKAMNFNRKASLALWLLTGPHNLNLVDFEHDTLLTGLKIQSPYSPNFTQIPPTDTKLLSNDNGNNNNNCKELIYSPNENRRPSSAICRLITNPPLWSPLIVLNQVNSPTRITTATTSTSNTTTGTLMHTGGAGLNTTTTTTSSSLTGVINKFKSLHYITRYLSSTLNSHLNNLYASKSSIQFRSVGWCELQLSVMHYFINQYKTNINLEDASEISWDNGLKLIGYCFSVLDSWPEYTDEASCISCMDDLCRLAVLRCPDQPVSAPSMTILNYQSSGGRSRRWPRSHRVMYSNGYYSYYSNGNNEGIQTRANERQMLDLVEIPVHQLPLVRSIIIPPLPSHLIPHSISKNAAESVVPLSKSRVVVIRADRSQSKQPETACSAEFTKPSAVDWVCEEPGYIELIVDNKLPMDLRISGVHVELMPITGGLTKEPSPNRVSFTTSDYDSSFSSNTMNGCSDNLSSLIHLEAICLVVETPQATKILSTKQLGTCQLEDTKNQNKENGFSGQLENNCLLEEADLRRQFPNSSVECFWRKATVDVNCKLPSRTNGIKLSIGVIPTVDMLFTGTSSDEPNPCSQYRVVGITYRLVDCGGMRVCLRPPFKYIYSMSSCGVGGGVELFHRGRERHPSCSSSSTLSTVRSSWTFGSEPIFPSNNASGAYDFDNEHLLSNVLGIQFSLLPMIRLQPAMPRLCIFPGRICSAFDLTEAMNILKDEVNVKHTCDLTKQMHTLGLSKFRVPDPSKWSNRVAAVLDLSIFPYETRCPDNIYDCDGYYCSLKRHLNLLHVNVKSVSTSLSLLTKLNLTAADFIQCIGIEDIRRKFPLPVENYEVPSSLPNEYSDFDEHFLPLYATHVGVIWLRFDSDKYWQTVTNRLSTDPELNDLVKTISVQSIYIELEIEYALDAVIRTPSFELNEISSSFSQSQAASSSPPPAVARRISLGFKLKLLSSNCSPLNMHDLMLTFEDEPLTNEDNKSRYQLNSKLNGHLFGEKIQAQTFLYGTVEANLSYSFLPQLVMKPEDVLNYRLELELKETWSDKKESLKTPVRLSSSWLQYSLPLRMNSLSRRKSSISTSNVPFKFSSDATLSSQRSIPLNFDSNEFEGLEKVYQIRLPLNGISDLIFNNKMMRLINTDRLKSNELGIPVPVKSEVPGNVLESNIKIFWFSRLYARWTSSKSPESYSTNDNSREYEQTSLCSRFRRYGRIILSSHQCQVDPKWLLNENPSIPSTKPWYEYPFLNSGSSVGLLWAHNIWIDISLDPLFEEKSQSRLRHITTKKLDPQSQLCLQCRQELPSSRQLNNNMIRRISSIFNESQPMGQVKSYINVRKSEMVLDSRKISMPDLRSSQSGKQIDKDDLYTSSRICTYPLNPVSVSIKCGTRSNLFRNIRIQNDPQVINSDGNNTPQDNTSNTSNETIDPTNEFRIERVWMGPAVYRHVQHISEDDSESTQTTLLGPLIEGIDYAFVGQASGSIGISVPHSPSSPSHKPKSIVSSIVFLRPGKFWVCGLLGVLPQSSELSMTKDGQIPKGFRLPSVHSVETIRYSPNGIYIHVLDSYIH</sequence>
<dbReference type="PANTHER" id="PTHR21512">
    <property type="entry name" value="TRAFFICKING PROTEIN PARTICLE COMPLEX SUBUNIT 9"/>
    <property type="match status" value="1"/>
</dbReference>
<keyword evidence="2" id="KW-1185">Reference proteome</keyword>
<feature type="region of interest" description="Disordered" evidence="1">
    <location>
        <begin position="1899"/>
        <end position="1922"/>
    </location>
</feature>
<protein>
    <recommendedName>
        <fullName evidence="4">Trafficking protein particle complex subunit 9</fullName>
    </recommendedName>
</protein>
<reference evidence="2" key="1">
    <citation type="submission" date="2022-06" db="EMBL/GenBank/DDBJ databases">
        <authorList>
            <person name="Berger JAMES D."/>
            <person name="Berger JAMES D."/>
        </authorList>
    </citation>
    <scope>NUCLEOTIDE SEQUENCE [LARGE SCALE GENOMIC DNA]</scope>
</reference>
<proteinExistence type="predicted"/>
<evidence type="ECO:0008006" key="4">
    <source>
        <dbReference type="Google" id="ProtNLM"/>
    </source>
</evidence>
<feature type="region of interest" description="Disordered" evidence="1">
    <location>
        <begin position="626"/>
        <end position="646"/>
    </location>
</feature>
<dbReference type="InterPro" id="IPR013935">
    <property type="entry name" value="Trs120_TRAPPC9"/>
</dbReference>
<evidence type="ECO:0000256" key="1">
    <source>
        <dbReference type="SAM" id="MobiDB-lite"/>
    </source>
</evidence>
<dbReference type="WBParaSite" id="TREG1_52760.1">
    <property type="protein sequence ID" value="TREG1_52760.1"/>
    <property type="gene ID" value="TREG1_52760"/>
</dbReference>